<protein>
    <submittedName>
        <fullName evidence="2">Uncharacterized protein</fullName>
    </submittedName>
</protein>
<evidence type="ECO:0000313" key="3">
    <source>
        <dbReference type="Proteomes" id="UP001189429"/>
    </source>
</evidence>
<sequence length="105" mass="11043">MRAKLPDTRRAASAAATADSSCCSSGVTPCATTTTTASSAPSPASASRGIQTSGFAEATRRSPPSWRRLERRSSTHSRMNFERIAPTLGRPVCFSLAEKRPGSAQ</sequence>
<keyword evidence="3" id="KW-1185">Reference proteome</keyword>
<feature type="region of interest" description="Disordered" evidence="1">
    <location>
        <begin position="1"/>
        <end position="83"/>
    </location>
</feature>
<feature type="compositionally biased region" description="Low complexity" evidence="1">
    <location>
        <begin position="11"/>
        <end position="47"/>
    </location>
</feature>
<feature type="compositionally biased region" description="Basic and acidic residues" evidence="1">
    <location>
        <begin position="1"/>
        <end position="10"/>
    </location>
</feature>
<gene>
    <name evidence="2" type="ORF">PCOR1329_LOCUS19185</name>
</gene>
<organism evidence="2 3">
    <name type="scientific">Prorocentrum cordatum</name>
    <dbReference type="NCBI Taxonomy" id="2364126"/>
    <lineage>
        <taxon>Eukaryota</taxon>
        <taxon>Sar</taxon>
        <taxon>Alveolata</taxon>
        <taxon>Dinophyceae</taxon>
        <taxon>Prorocentrales</taxon>
        <taxon>Prorocentraceae</taxon>
        <taxon>Prorocentrum</taxon>
    </lineage>
</organism>
<reference evidence="2" key="1">
    <citation type="submission" date="2023-10" db="EMBL/GenBank/DDBJ databases">
        <authorList>
            <person name="Chen Y."/>
            <person name="Shah S."/>
            <person name="Dougan E. K."/>
            <person name="Thang M."/>
            <person name="Chan C."/>
        </authorList>
    </citation>
    <scope>NUCLEOTIDE SEQUENCE [LARGE SCALE GENOMIC DNA]</scope>
</reference>
<name>A0ABN9RAZ9_9DINO</name>
<dbReference type="Proteomes" id="UP001189429">
    <property type="component" value="Unassembled WGS sequence"/>
</dbReference>
<dbReference type="EMBL" id="CAUYUJ010006110">
    <property type="protein sequence ID" value="CAK0816121.1"/>
    <property type="molecule type" value="Genomic_DNA"/>
</dbReference>
<evidence type="ECO:0000256" key="1">
    <source>
        <dbReference type="SAM" id="MobiDB-lite"/>
    </source>
</evidence>
<accession>A0ABN9RAZ9</accession>
<evidence type="ECO:0000313" key="2">
    <source>
        <dbReference type="EMBL" id="CAK0816121.1"/>
    </source>
</evidence>
<proteinExistence type="predicted"/>
<comment type="caution">
    <text evidence="2">The sequence shown here is derived from an EMBL/GenBank/DDBJ whole genome shotgun (WGS) entry which is preliminary data.</text>
</comment>